<feature type="region of interest" description="Disordered" evidence="1">
    <location>
        <begin position="55"/>
        <end position="77"/>
    </location>
</feature>
<feature type="region of interest" description="Disordered" evidence="1">
    <location>
        <begin position="1341"/>
        <end position="1425"/>
    </location>
</feature>
<feature type="compositionally biased region" description="Low complexity" evidence="1">
    <location>
        <begin position="1690"/>
        <end position="1702"/>
    </location>
</feature>
<feature type="region of interest" description="Disordered" evidence="1">
    <location>
        <begin position="225"/>
        <end position="341"/>
    </location>
</feature>
<feature type="compositionally biased region" description="Polar residues" evidence="1">
    <location>
        <begin position="1588"/>
        <end position="1597"/>
    </location>
</feature>
<feature type="region of interest" description="Disordered" evidence="1">
    <location>
        <begin position="1042"/>
        <end position="1076"/>
    </location>
</feature>
<dbReference type="RefSeq" id="XP_067756412.1">
    <property type="nucleotide sequence ID" value="XM_067900228.1"/>
</dbReference>
<feature type="compositionally biased region" description="Low complexity" evidence="1">
    <location>
        <begin position="1453"/>
        <end position="1464"/>
    </location>
</feature>
<feature type="compositionally biased region" description="Polar residues" evidence="1">
    <location>
        <begin position="673"/>
        <end position="683"/>
    </location>
</feature>
<feature type="compositionally biased region" description="Low complexity" evidence="1">
    <location>
        <begin position="825"/>
        <end position="838"/>
    </location>
</feature>
<feature type="region of interest" description="Disordered" evidence="1">
    <location>
        <begin position="1674"/>
        <end position="1738"/>
    </location>
</feature>
<feature type="compositionally biased region" description="Low complexity" evidence="1">
    <location>
        <begin position="1297"/>
        <end position="1310"/>
    </location>
</feature>
<gene>
    <name evidence="2" type="ORF">JKF63_04235</name>
</gene>
<feature type="compositionally biased region" description="Low complexity" evidence="1">
    <location>
        <begin position="312"/>
        <end position="335"/>
    </location>
</feature>
<feature type="compositionally biased region" description="Polar residues" evidence="1">
    <location>
        <begin position="1439"/>
        <end position="1452"/>
    </location>
</feature>
<feature type="compositionally biased region" description="Polar residues" evidence="1">
    <location>
        <begin position="1050"/>
        <end position="1076"/>
    </location>
</feature>
<evidence type="ECO:0000313" key="2">
    <source>
        <dbReference type="EMBL" id="KAG5501965.1"/>
    </source>
</evidence>
<protein>
    <submittedName>
        <fullName evidence="2">Uncharacterized protein</fullName>
    </submittedName>
</protein>
<feature type="region of interest" description="Disordered" evidence="1">
    <location>
        <begin position="2276"/>
        <end position="2295"/>
    </location>
</feature>
<evidence type="ECO:0000256" key="1">
    <source>
        <dbReference type="SAM" id="MobiDB-lite"/>
    </source>
</evidence>
<dbReference type="GeneID" id="94290305"/>
<dbReference type="Proteomes" id="UP000674318">
    <property type="component" value="Unassembled WGS sequence"/>
</dbReference>
<reference evidence="2 3" key="1">
    <citation type="submission" date="2021-02" db="EMBL/GenBank/DDBJ databases">
        <title>Porcisia hertigi Genome sequencing and assembly.</title>
        <authorList>
            <person name="Almutairi H."/>
            <person name="Gatherer D."/>
        </authorList>
    </citation>
    <scope>NUCLEOTIDE SEQUENCE [LARGE SCALE GENOMIC DNA]</scope>
    <source>
        <strain evidence="2 3">C119</strain>
    </source>
</reference>
<feature type="compositionally biased region" description="Low complexity" evidence="1">
    <location>
        <begin position="2220"/>
        <end position="2233"/>
    </location>
</feature>
<evidence type="ECO:0000313" key="3">
    <source>
        <dbReference type="Proteomes" id="UP000674318"/>
    </source>
</evidence>
<keyword evidence="3" id="KW-1185">Reference proteome</keyword>
<feature type="compositionally biased region" description="Polar residues" evidence="1">
    <location>
        <begin position="453"/>
        <end position="474"/>
    </location>
</feature>
<dbReference type="KEGG" id="phet:94290305"/>
<feature type="region of interest" description="Disordered" evidence="1">
    <location>
        <begin position="452"/>
        <end position="474"/>
    </location>
</feature>
<accession>A0A836LB79</accession>
<feature type="region of interest" description="Disordered" evidence="1">
    <location>
        <begin position="670"/>
        <end position="698"/>
    </location>
</feature>
<feature type="compositionally biased region" description="Polar residues" evidence="1">
    <location>
        <begin position="1547"/>
        <end position="1567"/>
    </location>
</feature>
<dbReference type="Pfam" id="PF05623">
    <property type="entry name" value="DUF789"/>
    <property type="match status" value="1"/>
</dbReference>
<feature type="region of interest" description="Disordered" evidence="1">
    <location>
        <begin position="719"/>
        <end position="888"/>
    </location>
</feature>
<feature type="compositionally biased region" description="Low complexity" evidence="1">
    <location>
        <begin position="273"/>
        <end position="285"/>
    </location>
</feature>
<feature type="compositionally biased region" description="Polar residues" evidence="1">
    <location>
        <begin position="253"/>
        <end position="272"/>
    </location>
</feature>
<dbReference type="EMBL" id="JAFJZO010000026">
    <property type="protein sequence ID" value="KAG5501965.1"/>
    <property type="molecule type" value="Genomic_DNA"/>
</dbReference>
<feature type="region of interest" description="Disordered" evidence="1">
    <location>
        <begin position="1829"/>
        <end position="1863"/>
    </location>
</feature>
<feature type="region of interest" description="Disordered" evidence="1">
    <location>
        <begin position="93"/>
        <end position="168"/>
    </location>
</feature>
<feature type="compositionally biased region" description="Polar residues" evidence="1">
    <location>
        <begin position="806"/>
        <end position="816"/>
    </location>
</feature>
<dbReference type="InterPro" id="IPR008507">
    <property type="entry name" value="DUF789"/>
</dbReference>
<feature type="compositionally biased region" description="Polar residues" evidence="1">
    <location>
        <begin position="1388"/>
        <end position="1404"/>
    </location>
</feature>
<dbReference type="OrthoDB" id="267537at2759"/>
<feature type="region of interest" description="Disordered" evidence="1">
    <location>
        <begin position="933"/>
        <end position="971"/>
    </location>
</feature>
<feature type="compositionally biased region" description="Gly residues" evidence="1">
    <location>
        <begin position="1465"/>
        <end position="1479"/>
    </location>
</feature>
<feature type="region of interest" description="Disordered" evidence="1">
    <location>
        <begin position="585"/>
        <end position="616"/>
    </location>
</feature>
<comment type="caution">
    <text evidence="2">The sequence shown here is derived from an EMBL/GenBank/DDBJ whole genome shotgun (WGS) entry which is preliminary data.</text>
</comment>
<feature type="region of interest" description="Disordered" evidence="1">
    <location>
        <begin position="1507"/>
        <end position="1604"/>
    </location>
</feature>
<organism evidence="2 3">
    <name type="scientific">Porcisia hertigi</name>
    <dbReference type="NCBI Taxonomy" id="2761500"/>
    <lineage>
        <taxon>Eukaryota</taxon>
        <taxon>Discoba</taxon>
        <taxon>Euglenozoa</taxon>
        <taxon>Kinetoplastea</taxon>
        <taxon>Metakinetoplastina</taxon>
        <taxon>Trypanosomatida</taxon>
        <taxon>Trypanosomatidae</taxon>
        <taxon>Leishmaniinae</taxon>
        <taxon>Porcisia</taxon>
    </lineage>
</organism>
<sequence>MESADNTIGSGSGLATSEGMHVMHHGASKKRNSVVCALTHSSASSGTVETLLDETAASSSTHHPHLAPSSSQLATSGADAEAQCAVLGSRGATAGGTATPSIMPMPSEAPAAGRTGIYPSSRRQGVPATSIGARPTLPGAGAGGTAAATAHSGVEDTNSELLPSRRGYSYHSSSNTYYNGEQANPYSNSNTCGYYMGQGEYPGAAGGSSASTGAPYGSTLGPMAGSSGSGGGGSGGGAGDGQTAPGYFFPCHPSTSATASRQQHPNQYGTRYQQQQRQQQQQQQQPYGPPICSTDQGSRTFPSYYSHHYQPKQHQMQRQQQMRSNPSQVQSSSQSTLGGEAQYSGYYYSNGADQRRGHTRAVSSTSSRMQYYNLPQHQQQQHGSQPPSSSGEGDTIYNQGGSAQCSIQGGGTAEDYYQQYAPCPGYPYQGFPPTLQSHHSSFMCGEGQPSIPPTSQGYAQLTTNRSGQPCSATASPYGVEREAMQGSFAARYAGEANGLPDNRGINMYSSEGGGSGRHVYGATAAVGATPAGNGSAGVGSGGASGGYYATGYPSGYTSSVPNAFRTRSVSSYTYESGGVAGTPFDCATGKGAQTPHRGSRPAPQKRGGSEVEGGGPSYPVYAANGCRDYHHVAANPIGGSGTATGYGYGAGHAMPPQPPMPYQTPFVFGEGQHGSSATASPPVTESCRGSEGLHQPQPQHYNWGGNFCATDPRYGGVGEGNGIRNDVSASAYDPQHPQQKEHQGHYRSYSGPSQPQHRGDTRSGGTSMHVSRYSPYAPQQPVTARQWQDVVEGEGEGNRAERPAWTQASDNTTPATSVRDRGHGRSSSSSGNDPIDSDAGGSVAPTPSRKNMIKMVNSGTARTPLAANVKASRKAMQGDEGSGVGGKRSAALNTVAPASAKETECPAQTSPQKVDAPVLDVTLLPHEPLVSLVIRSPSMNSPRHRQPPKHKADKDKTPSKTAGMSRDEVDLEQAPDRHMLAKGGVIAAVHDSSGSLLTGPEKEVDEEADVDCTAANLKEGVYRTTTPTVSVAQIECDSAEVFSDGGRCQPRQSSSSTERSAALTNPLPHSSLSGNSVQSFLRRSPITQCTGTPFHTYICGAIVEQAAHLQTSMCAPPLTGRGIVVSSVGADTPPAPLATASSQLLPAMYAPVQRLLLREVACGGAHRTAEEINPERLQSPIDSGDSNERNAGGYSKAGEGSAHDNRGAGVAEAVGEGSKEEDLGAGFEDLRGLDTMQSGATRLITVAPAPENEPTDAAASPLRSGTAHLDSSLRSVGGRPQYLPAFPRPHNHHTHRSASVSSVSSPSAAISHHHPGYHSTSPYLQPASLEVCRTTSPFLSGTGVEKSGVQPPESGTGAVLPPRLPSGGEGSRPHVQGVGGGSREGNGTAVTMQQYQRPPIVSNSIHDRSYLSPDLDGGRSGAVMERPPGYAEEFLLDSHQGNRSGGCNNLNLSQRQQSQPQQSAGAGGGTSGGRVGPGGASTATSPGTAVYGATFLSTPSQSTAPFSIGPVAGLGSATQSLTAPPPQHQQQRAAHSGVPSRGATSPPGGSQPVSIHGPSSSTNNISGSGHHVTSPASHHYTHPGHSNGYHNGGSQLDVQAGGHHPMPASRPLYIYEHHVGQELLLEEYNASMRFCAASFGNIACLVDALSPMVPVASDLEFPCNEDQCQLLFPRGSRDFSSPPGGGGSQHGSAQGGRSSRGGTVPVIASEDAQTMSGEVSSSMNGGCRSQGGLAPRPAHADRTRYWDFTGPSYSEPIMTLKSIWQSFDHPFGCMVNLAEPIYPAPMRPAEGELVYTPLLSGFRIRFHPASPAYKRLAALREVRRQRRREEEAAARASTGGSVEEEPATAGVEGAACSGGSNHASGSYAEEDGVLTWSATDRPNNRSVIMEQIAELARCDESYAELLTATTADVDHQSWVALMWQPVFCGGHSSKHSCGTFLAYYLLRAPRHLFLPFSHKSEGAAMNSSWDSPVFRGDRAALSFDIWGLQRHYHIARWASTPPMTHIIPDLSVAGEDEDPDNASLSCVSTSRGRNFWEEGQTGCTSNHTTESLAFSTNGDSRPRLRDVDAGSTAAGAVGASTVAPPYATTGTASAAAGPAAGTAAMCVRIPLVGLIPNRCRSEVWYKPLYDPSLIDLNHPGGGNESVLSGADVAGPGAARGGIGMGLSNGLGGAGGLGGGTRGNSGYHAGLCAFHAPLFLLVTALQLMCWDAYNEWERRSPTSAAPTTQPSTLSDGKGDAEGSDVATSGTARAPDTPSFAPCTNALPATVVTIAAAPRHHQQSSGNESDLAFAPGIGNGNSGQSAAARYPDSLLSYLAKGVELMMEAARQYRTMREIANLDAAVEEGCGSGAVGANNGGGSAGIAGENGINSAEEKRLGGGDKGTVKQPRGGCAIVAGGTNSALCDPFARVIAGLLDYYQWAQYDTSLAALAMTYCAT</sequence>
<feature type="region of interest" description="Disordered" evidence="1">
    <location>
        <begin position="2218"/>
        <end position="2259"/>
    </location>
</feature>
<feature type="compositionally biased region" description="Low complexity" evidence="1">
    <location>
        <begin position="376"/>
        <end position="391"/>
    </location>
</feature>
<name>A0A836LB79_9TRYP</name>
<feature type="compositionally biased region" description="Polar residues" evidence="1">
    <location>
        <begin position="1711"/>
        <end position="1724"/>
    </location>
</feature>
<feature type="compositionally biased region" description="Polar residues" evidence="1">
    <location>
        <begin position="293"/>
        <end position="303"/>
    </location>
</feature>
<proteinExistence type="predicted"/>
<feature type="region of interest" description="Disordered" evidence="1">
    <location>
        <begin position="1169"/>
        <end position="1219"/>
    </location>
</feature>
<feature type="compositionally biased region" description="Gly residues" evidence="1">
    <location>
        <begin position="227"/>
        <end position="240"/>
    </location>
</feature>
<feature type="compositionally biased region" description="Low complexity" evidence="1">
    <location>
        <begin position="1207"/>
        <end position="1216"/>
    </location>
</feature>
<feature type="region of interest" description="Disordered" evidence="1">
    <location>
        <begin position="376"/>
        <end position="402"/>
    </location>
</feature>
<feature type="region of interest" description="Disordered" evidence="1">
    <location>
        <begin position="1250"/>
        <end position="1322"/>
    </location>
</feature>
<feature type="region of interest" description="Disordered" evidence="1">
    <location>
        <begin position="1438"/>
        <end position="1484"/>
    </location>
</feature>